<gene>
    <name evidence="2" type="ordered locus">DR_1847</name>
</gene>
<keyword evidence="1" id="KW-0472">Membrane</keyword>
<dbReference type="PaxDb" id="243230-DR_1847"/>
<feature type="transmembrane region" description="Helical" evidence="1">
    <location>
        <begin position="70"/>
        <end position="87"/>
    </location>
</feature>
<dbReference type="RefSeq" id="WP_010888482.1">
    <property type="nucleotide sequence ID" value="NC_001263.1"/>
</dbReference>
<accession>Q9RTB8</accession>
<dbReference type="PATRIC" id="fig|243230.17.peg.2060"/>
<feature type="transmembrane region" description="Helical" evidence="1">
    <location>
        <begin position="40"/>
        <end position="58"/>
    </location>
</feature>
<keyword evidence="1" id="KW-1133">Transmembrane helix</keyword>
<evidence type="ECO:0000313" key="2">
    <source>
        <dbReference type="EMBL" id="AAF11409.1"/>
    </source>
</evidence>
<dbReference type="KEGG" id="dra:DR_1847"/>
<evidence type="ECO:0000256" key="1">
    <source>
        <dbReference type="SAM" id="Phobius"/>
    </source>
</evidence>
<dbReference type="PIR" id="C75345">
    <property type="entry name" value="C75345"/>
</dbReference>
<evidence type="ECO:0000313" key="3">
    <source>
        <dbReference type="Proteomes" id="UP000002524"/>
    </source>
</evidence>
<name>Q9RTB8_DEIRA</name>
<organism evidence="2 3">
    <name type="scientific">Deinococcus radiodurans (strain ATCC 13939 / DSM 20539 / JCM 16871 / CCUG 27074 / LMG 4051 / NBRC 15346 / NCIMB 9279 / VKM B-1422 / R1)</name>
    <dbReference type="NCBI Taxonomy" id="243230"/>
    <lineage>
        <taxon>Bacteria</taxon>
        <taxon>Thermotogati</taxon>
        <taxon>Deinococcota</taxon>
        <taxon>Deinococci</taxon>
        <taxon>Deinococcales</taxon>
        <taxon>Deinococcaceae</taxon>
        <taxon>Deinococcus</taxon>
    </lineage>
</organism>
<dbReference type="STRING" id="243230.DR_1847"/>
<feature type="transmembrane region" description="Helical" evidence="1">
    <location>
        <begin position="12"/>
        <end position="34"/>
    </location>
</feature>
<dbReference type="GeneID" id="69518088"/>
<dbReference type="Proteomes" id="UP000002524">
    <property type="component" value="Chromosome 1"/>
</dbReference>
<dbReference type="HOGENOM" id="CLU_2463972_0_0_0"/>
<protein>
    <submittedName>
        <fullName evidence="2">Uncharacterized protein</fullName>
    </submittedName>
</protein>
<dbReference type="EnsemblBacteria" id="AAF11409">
    <property type="protein sequence ID" value="AAF11409"/>
    <property type="gene ID" value="DR_1847"/>
</dbReference>
<proteinExistence type="predicted"/>
<dbReference type="OrthoDB" id="73184at2"/>
<dbReference type="AlphaFoldDB" id="Q9RTB8"/>
<keyword evidence="3" id="KW-1185">Reference proteome</keyword>
<dbReference type="EMBL" id="AE000513">
    <property type="protein sequence ID" value="AAF11409.1"/>
    <property type="molecule type" value="Genomic_DNA"/>
</dbReference>
<keyword evidence="1" id="KW-0812">Transmembrane</keyword>
<reference evidence="2 3" key="1">
    <citation type="journal article" date="1999" name="Science">
        <title>Genome sequence of the radioresistant bacterium Deinococcus radiodurans R1.</title>
        <authorList>
            <person name="White O."/>
            <person name="Eisen J.A."/>
            <person name="Heidelberg J.F."/>
            <person name="Hickey E.K."/>
            <person name="Peterson J.D."/>
            <person name="Dodson R.J."/>
            <person name="Haft D.H."/>
            <person name="Gwinn M.L."/>
            <person name="Nelson W.C."/>
            <person name="Richardson D.L."/>
            <person name="Moffat K.S."/>
            <person name="Qin H."/>
            <person name="Jiang L."/>
            <person name="Pamphile W."/>
            <person name="Crosby M."/>
            <person name="Shen M."/>
            <person name="Vamathevan J.J."/>
            <person name="Lam P."/>
            <person name="McDonald L."/>
            <person name="Utterback T."/>
            <person name="Zalewski C."/>
            <person name="Makarova K.S."/>
            <person name="Aravind L."/>
            <person name="Daly M.J."/>
            <person name="Minton K.W."/>
            <person name="Fleischmann R.D."/>
            <person name="Ketchum K.A."/>
            <person name="Nelson K.E."/>
            <person name="Salzberg S."/>
            <person name="Smith H.O."/>
            <person name="Venter J.C."/>
            <person name="Fraser C.M."/>
        </authorList>
    </citation>
    <scope>NUCLEOTIDE SEQUENCE [LARGE SCALE GENOMIC DNA]</scope>
    <source>
        <strain evidence="3">ATCC 13939 / DSM 20539 / JCM 16871 / LMG 4051 / NBRC 15346 / NCIMB 9279 / R1 / VKM B-1422</strain>
    </source>
</reference>
<sequence>MSRPGSRSSGPDPLSAVSLLLLLVLAGLLLWPLLSGGAAPSPYLIAGLLFARLGVQVFRAQKDERLKRPASWAVDLLLIALIFWVASNGQ</sequence>
<dbReference type="InParanoid" id="Q9RTB8"/>